<dbReference type="RefSeq" id="WP_020943429.1">
    <property type="nucleotide sequence ID" value="NC_021985.1"/>
</dbReference>
<dbReference type="InterPro" id="IPR029058">
    <property type="entry name" value="AB_hydrolase_fold"/>
</dbReference>
<dbReference type="eggNOG" id="COG3591">
    <property type="taxonomic scope" value="Bacteria"/>
</dbReference>
<sequence length="289" mass="31376">MTTTPVRIVGVHGVGHLDRRRTPDAVRAACAADWASHLASGLKVPVSAFDWDFAYYAPLLRTGPVPQGDGDPEELDDPLARELMAQWLDALDAPRPVSQGALTLPLRHAAAWVAERFSLDGRLTRLFIRVFFREVAAYLRHDNDSARTAAREEVGARIALHRPRIVIAHSLGSVVAYEALHAHPELDVELLLTVGSPLAMPRAVFDRLLPRPEDGPEGRRGERPACVRRWVNIADPGDPVAIPPGLGRAFRGIGLDLTDTVHAGYGFHHAKNYLSCAATAAVTGPYAGL</sequence>
<proteinExistence type="predicted"/>
<dbReference type="HOGENOM" id="CLU_070813_2_1_11"/>
<protein>
    <recommendedName>
        <fullName evidence="3">Serine peptidase</fullName>
    </recommendedName>
</protein>
<reference evidence="2" key="1">
    <citation type="submission" date="2012-10" db="EMBL/GenBank/DDBJ databases">
        <title>The complete genome sequence of Streptomyces collinus Tu 365.</title>
        <authorList>
            <person name="Ruckert C."/>
            <person name="Szczepanowski R."/>
            <person name="Goesmann A."/>
            <person name="Pross E.K."/>
            <person name="Musiol E.M."/>
            <person name="Blin K."/>
            <person name="Wohlleben W."/>
            <person name="Puhler A."/>
            <person name="Weber T."/>
            <person name="Kalinowski J."/>
        </authorList>
    </citation>
    <scope>NUCLEOTIDE SEQUENCE [LARGE SCALE GENOMIC DNA]</scope>
    <source>
        <strain evidence="2">DSM 40733 / Tue 365</strain>
    </source>
</reference>
<keyword evidence="2" id="KW-1185">Reference proteome</keyword>
<dbReference type="KEGG" id="sci:B446_31075"/>
<accession>S5VCU9</accession>
<dbReference type="Gene3D" id="3.40.50.1820">
    <property type="entry name" value="alpha/beta hydrolase"/>
    <property type="match status" value="1"/>
</dbReference>
<gene>
    <name evidence="1" type="ORF">B446_31075</name>
</gene>
<evidence type="ECO:0008006" key="3">
    <source>
        <dbReference type="Google" id="ProtNLM"/>
    </source>
</evidence>
<dbReference type="PATRIC" id="fig|1214242.5.peg.6363"/>
<dbReference type="STRING" id="1214242.B446_31075"/>
<reference evidence="1 2" key="2">
    <citation type="journal article" date="2013" name="J. Biotechnol.">
        <title>Complete genome sequence of the kirromycin producer Streptomyces collinus Tu 365 consisting of a linear chromosome and two linear plasmids.</title>
        <authorList>
            <person name="Ruckert C."/>
            <person name="Szczepanowski R."/>
            <person name="Albersmeier A."/>
            <person name="Goesmann A."/>
            <person name="Iftime D."/>
            <person name="Musiol E.M."/>
            <person name="Blin K."/>
            <person name="Wohlleben W."/>
            <person name="Puhler A."/>
            <person name="Kalinowski J."/>
            <person name="Weber T."/>
        </authorList>
    </citation>
    <scope>NUCLEOTIDE SEQUENCE [LARGE SCALE GENOMIC DNA]</scope>
    <source>
        <strain evidence="2">DSM 40733 / Tue 365</strain>
    </source>
</reference>
<dbReference type="EMBL" id="CP006259">
    <property type="protein sequence ID" value="AGS73019.1"/>
    <property type="molecule type" value="Genomic_DNA"/>
</dbReference>
<evidence type="ECO:0000313" key="1">
    <source>
        <dbReference type="EMBL" id="AGS73019.1"/>
    </source>
</evidence>
<dbReference type="SUPFAM" id="SSF53474">
    <property type="entry name" value="alpha/beta-Hydrolases"/>
    <property type="match status" value="1"/>
</dbReference>
<evidence type="ECO:0000313" key="2">
    <source>
        <dbReference type="Proteomes" id="UP000015423"/>
    </source>
</evidence>
<dbReference type="Proteomes" id="UP000015423">
    <property type="component" value="Chromosome"/>
</dbReference>
<name>S5VCU9_STRC3</name>
<organism evidence="1 2">
    <name type="scientific">Streptomyces collinus (strain DSM 40733 / Tue 365)</name>
    <dbReference type="NCBI Taxonomy" id="1214242"/>
    <lineage>
        <taxon>Bacteria</taxon>
        <taxon>Bacillati</taxon>
        <taxon>Actinomycetota</taxon>
        <taxon>Actinomycetes</taxon>
        <taxon>Kitasatosporales</taxon>
        <taxon>Streptomycetaceae</taxon>
        <taxon>Streptomyces</taxon>
    </lineage>
</organism>
<dbReference type="AlphaFoldDB" id="S5VCU9"/>